<reference evidence="2" key="1">
    <citation type="submission" date="2014-09" db="EMBL/GenBank/DDBJ databases">
        <authorList>
            <person name="Magalhaes I.L.F."/>
            <person name="Oliveira U."/>
            <person name="Santos F.R."/>
            <person name="Vidigal T.H.D.A."/>
            <person name="Brescovit A.D."/>
            <person name="Santos A.J."/>
        </authorList>
    </citation>
    <scope>NUCLEOTIDE SEQUENCE</scope>
    <source>
        <tissue evidence="2">Shoot tissue taken approximately 20 cm above the soil surface</tissue>
    </source>
</reference>
<proteinExistence type="predicted"/>
<feature type="compositionally biased region" description="Basic and acidic residues" evidence="1">
    <location>
        <begin position="50"/>
        <end position="62"/>
    </location>
</feature>
<dbReference type="AlphaFoldDB" id="A0A0A9EH69"/>
<feature type="region of interest" description="Disordered" evidence="1">
    <location>
        <begin position="1"/>
        <end position="62"/>
    </location>
</feature>
<accession>A0A0A9EH69</accession>
<name>A0A0A9EH69_ARUDO</name>
<organism evidence="2">
    <name type="scientific">Arundo donax</name>
    <name type="common">Giant reed</name>
    <name type="synonym">Donax arundinaceus</name>
    <dbReference type="NCBI Taxonomy" id="35708"/>
    <lineage>
        <taxon>Eukaryota</taxon>
        <taxon>Viridiplantae</taxon>
        <taxon>Streptophyta</taxon>
        <taxon>Embryophyta</taxon>
        <taxon>Tracheophyta</taxon>
        <taxon>Spermatophyta</taxon>
        <taxon>Magnoliopsida</taxon>
        <taxon>Liliopsida</taxon>
        <taxon>Poales</taxon>
        <taxon>Poaceae</taxon>
        <taxon>PACMAD clade</taxon>
        <taxon>Arundinoideae</taxon>
        <taxon>Arundineae</taxon>
        <taxon>Arundo</taxon>
    </lineage>
</organism>
<sequence length="62" mass="7042">MPPSRRGVALRRTSRSHAAPPYDAAEPIRLRCEDRDDGRCGDADEEEEGSAERRNEWESRDG</sequence>
<protein>
    <submittedName>
        <fullName evidence="2">Protein capI</fullName>
    </submittedName>
</protein>
<feature type="compositionally biased region" description="Basic and acidic residues" evidence="1">
    <location>
        <begin position="26"/>
        <end position="42"/>
    </location>
</feature>
<dbReference type="EMBL" id="GBRH01198464">
    <property type="protein sequence ID" value="JAD99431.1"/>
    <property type="molecule type" value="Transcribed_RNA"/>
</dbReference>
<reference evidence="2" key="2">
    <citation type="journal article" date="2015" name="Data Brief">
        <title>Shoot transcriptome of the giant reed, Arundo donax.</title>
        <authorList>
            <person name="Barrero R.A."/>
            <person name="Guerrero F.D."/>
            <person name="Moolhuijzen P."/>
            <person name="Goolsby J.A."/>
            <person name="Tidwell J."/>
            <person name="Bellgard S.E."/>
            <person name="Bellgard M.I."/>
        </authorList>
    </citation>
    <scope>NUCLEOTIDE SEQUENCE</scope>
    <source>
        <tissue evidence="2">Shoot tissue taken approximately 20 cm above the soil surface</tissue>
    </source>
</reference>
<evidence type="ECO:0000313" key="2">
    <source>
        <dbReference type="EMBL" id="JAD99431.1"/>
    </source>
</evidence>
<evidence type="ECO:0000256" key="1">
    <source>
        <dbReference type="SAM" id="MobiDB-lite"/>
    </source>
</evidence>